<feature type="compositionally biased region" description="Low complexity" evidence="2">
    <location>
        <begin position="215"/>
        <end position="224"/>
    </location>
</feature>
<dbReference type="SUPFAM" id="SSF52540">
    <property type="entry name" value="P-loop containing nucleoside triphosphate hydrolases"/>
    <property type="match status" value="1"/>
</dbReference>
<dbReference type="InterPro" id="IPR006073">
    <property type="entry name" value="GTP-bd"/>
</dbReference>
<gene>
    <name evidence="4" type="ORF">GA0070617_5821</name>
</gene>
<keyword evidence="5" id="KW-1185">Reference proteome</keyword>
<organism evidence="4 5">
    <name type="scientific">Micromonospora yangpuensis</name>
    <dbReference type="NCBI Taxonomy" id="683228"/>
    <lineage>
        <taxon>Bacteria</taxon>
        <taxon>Bacillati</taxon>
        <taxon>Actinomycetota</taxon>
        <taxon>Actinomycetes</taxon>
        <taxon>Micromonosporales</taxon>
        <taxon>Micromonosporaceae</taxon>
        <taxon>Micromonospora</taxon>
    </lineage>
</organism>
<reference evidence="4 5" key="1">
    <citation type="submission" date="2016-06" db="EMBL/GenBank/DDBJ databases">
        <authorList>
            <person name="Kjaerup R.B."/>
            <person name="Dalgaard T.S."/>
            <person name="Juul-Madsen H.R."/>
        </authorList>
    </citation>
    <scope>NUCLEOTIDE SEQUENCE [LARGE SCALE GENOMIC DNA]</scope>
    <source>
        <strain evidence="4 5">DSM 45577</strain>
    </source>
</reference>
<name>A0A1C6VH36_9ACTN</name>
<protein>
    <submittedName>
        <fullName evidence="4">Ribosome biogenesis GTPase</fullName>
    </submittedName>
</protein>
<dbReference type="InterPro" id="IPR010914">
    <property type="entry name" value="RsgA_GTPase_dom"/>
</dbReference>
<keyword evidence="1" id="KW-0690">Ribosome biogenesis</keyword>
<evidence type="ECO:0000313" key="5">
    <source>
        <dbReference type="Proteomes" id="UP000198937"/>
    </source>
</evidence>
<proteinExistence type="predicted"/>
<dbReference type="PANTHER" id="PTHR32120:SF10">
    <property type="entry name" value="SMALL RIBOSOMAL SUBUNIT BIOGENESIS GTPASE RSGA"/>
    <property type="match status" value="1"/>
</dbReference>
<evidence type="ECO:0000256" key="1">
    <source>
        <dbReference type="ARBA" id="ARBA00022517"/>
    </source>
</evidence>
<evidence type="ECO:0000256" key="2">
    <source>
        <dbReference type="SAM" id="MobiDB-lite"/>
    </source>
</evidence>
<feature type="domain" description="EngC GTPase" evidence="3">
    <location>
        <begin position="82"/>
        <end position="261"/>
    </location>
</feature>
<dbReference type="Proteomes" id="UP000198937">
    <property type="component" value="Unassembled WGS sequence"/>
</dbReference>
<dbReference type="GO" id="GO:0042254">
    <property type="term" value="P:ribosome biogenesis"/>
    <property type="evidence" value="ECO:0007669"/>
    <property type="project" value="UniProtKB-KW"/>
</dbReference>
<dbReference type="EMBL" id="FMIA01000002">
    <property type="protein sequence ID" value="SCL65633.1"/>
    <property type="molecule type" value="Genomic_DNA"/>
</dbReference>
<dbReference type="Gene3D" id="1.10.40.50">
    <property type="entry name" value="Probable gtpase engc, domain 3"/>
    <property type="match status" value="1"/>
</dbReference>
<feature type="region of interest" description="Disordered" evidence="2">
    <location>
        <begin position="215"/>
        <end position="239"/>
    </location>
</feature>
<sequence>MSLAELGWDDERDRAFAALRNAGRTPARVARVDRGTALLYAAAGPVRARIVDGRHRSAAPAVVTGDWVALRAGEPPTVDVLLDRRGTVRRPASGGGVPDQVLGTNIDVLAVVEALDPAPEALRVGRLLTLAWQSGAVPVLVLTMADRVADPAAVARQLADDAPGVPVHPVDATDPAQVAVLRRYLSGGRTLGLVGAPGVGKSLLAATLAATATTDGRAATTDSRATPDDDGRAATPGGGRVLVRVPSGGCVLDTPGLAGTGLLGAAEAVDRTFADVVALAAECRFPDCAHLTEPGCAVLAAIDDGVLPAQRLANWQRLGREIDWETRPQEARIASAARWEQRRAQRRARG</sequence>
<dbReference type="InterPro" id="IPR004881">
    <property type="entry name" value="Ribosome_biogen_GTPase_RsgA"/>
</dbReference>
<dbReference type="InterPro" id="IPR027417">
    <property type="entry name" value="P-loop_NTPase"/>
</dbReference>
<dbReference type="Pfam" id="PF03193">
    <property type="entry name" value="RsgA_GTPase"/>
    <property type="match status" value="1"/>
</dbReference>
<dbReference type="PANTHER" id="PTHR32120">
    <property type="entry name" value="SMALL RIBOSOMAL SUBUNIT BIOGENESIS GTPASE RSGA"/>
    <property type="match status" value="1"/>
</dbReference>
<dbReference type="AlphaFoldDB" id="A0A1C6VH36"/>
<dbReference type="STRING" id="683228.GA0070617_5821"/>
<evidence type="ECO:0000313" key="4">
    <source>
        <dbReference type="EMBL" id="SCL65633.1"/>
    </source>
</evidence>
<dbReference type="Gene3D" id="3.40.50.300">
    <property type="entry name" value="P-loop containing nucleotide triphosphate hydrolases"/>
    <property type="match status" value="1"/>
</dbReference>
<evidence type="ECO:0000259" key="3">
    <source>
        <dbReference type="Pfam" id="PF03193"/>
    </source>
</evidence>
<accession>A0A1C6VH36</accession>
<dbReference type="RefSeq" id="WP_229688258.1">
    <property type="nucleotide sequence ID" value="NZ_BMMJ01000003.1"/>
</dbReference>
<dbReference type="GO" id="GO:0003924">
    <property type="term" value="F:GTPase activity"/>
    <property type="evidence" value="ECO:0007669"/>
    <property type="project" value="InterPro"/>
</dbReference>
<dbReference type="GO" id="GO:0005525">
    <property type="term" value="F:GTP binding"/>
    <property type="evidence" value="ECO:0007669"/>
    <property type="project" value="InterPro"/>
</dbReference>
<dbReference type="PRINTS" id="PR00326">
    <property type="entry name" value="GTP1OBG"/>
</dbReference>